<protein>
    <submittedName>
        <fullName evidence="1">Uncharacterized protein</fullName>
    </submittedName>
</protein>
<keyword evidence="2" id="KW-1185">Reference proteome</keyword>
<evidence type="ECO:0000313" key="2">
    <source>
        <dbReference type="Proteomes" id="UP001454036"/>
    </source>
</evidence>
<comment type="caution">
    <text evidence="1">The sequence shown here is derived from an EMBL/GenBank/DDBJ whole genome shotgun (WGS) entry which is preliminary data.</text>
</comment>
<sequence length="141" mass="15356">MFSKIGSYVGNPLFADDATLGLARVSYTRLYVEITTGKELPSYVPLSVDLVHEVTVEVPIVKQPEKDSIVDGITEQLVVSPKVVLNVANIFAVLDDDGKVEVSKEIAKSARRKKEMGSNYIKANVRSLGSCSREQGENVGQ</sequence>
<evidence type="ECO:0000313" key="1">
    <source>
        <dbReference type="EMBL" id="GAA0167906.1"/>
    </source>
</evidence>
<dbReference type="Proteomes" id="UP001454036">
    <property type="component" value="Unassembled WGS sequence"/>
</dbReference>
<proteinExistence type="predicted"/>
<dbReference type="EMBL" id="BAABME010006269">
    <property type="protein sequence ID" value="GAA0167906.1"/>
    <property type="molecule type" value="Genomic_DNA"/>
</dbReference>
<accession>A0AAV3QX87</accession>
<dbReference type="AlphaFoldDB" id="A0AAV3QX87"/>
<name>A0AAV3QX87_LITER</name>
<organism evidence="1 2">
    <name type="scientific">Lithospermum erythrorhizon</name>
    <name type="common">Purple gromwell</name>
    <name type="synonym">Lithospermum officinale var. erythrorhizon</name>
    <dbReference type="NCBI Taxonomy" id="34254"/>
    <lineage>
        <taxon>Eukaryota</taxon>
        <taxon>Viridiplantae</taxon>
        <taxon>Streptophyta</taxon>
        <taxon>Embryophyta</taxon>
        <taxon>Tracheophyta</taxon>
        <taxon>Spermatophyta</taxon>
        <taxon>Magnoliopsida</taxon>
        <taxon>eudicotyledons</taxon>
        <taxon>Gunneridae</taxon>
        <taxon>Pentapetalae</taxon>
        <taxon>asterids</taxon>
        <taxon>lamiids</taxon>
        <taxon>Boraginales</taxon>
        <taxon>Boraginaceae</taxon>
        <taxon>Boraginoideae</taxon>
        <taxon>Lithospermeae</taxon>
        <taxon>Lithospermum</taxon>
    </lineage>
</organism>
<gene>
    <name evidence="1" type="ORF">LIER_22743</name>
</gene>
<reference evidence="1 2" key="1">
    <citation type="submission" date="2024-01" db="EMBL/GenBank/DDBJ databases">
        <title>The complete chloroplast genome sequence of Lithospermum erythrorhizon: insights into the phylogenetic relationship among Boraginaceae species and the maternal lineages of purple gromwells.</title>
        <authorList>
            <person name="Okada T."/>
            <person name="Watanabe K."/>
        </authorList>
    </citation>
    <scope>NUCLEOTIDE SEQUENCE [LARGE SCALE GENOMIC DNA]</scope>
</reference>